<dbReference type="Proteomes" id="UP000886595">
    <property type="component" value="Unassembled WGS sequence"/>
</dbReference>
<dbReference type="OrthoDB" id="45797at2759"/>
<dbReference type="PANTHER" id="PTHR34289:SF3">
    <property type="entry name" value="PROTEIN, PUTATIVE (DUF819)-RELATED"/>
    <property type="match status" value="1"/>
</dbReference>
<comment type="caution">
    <text evidence="2">The sequence shown here is derived from an EMBL/GenBank/DDBJ whole genome shotgun (WGS) entry which is preliminary data.</text>
</comment>
<feature type="transmembrane region" description="Helical" evidence="1">
    <location>
        <begin position="141"/>
        <end position="165"/>
    </location>
</feature>
<feature type="transmembrane region" description="Helical" evidence="1">
    <location>
        <begin position="269"/>
        <end position="293"/>
    </location>
</feature>
<evidence type="ECO:0000256" key="1">
    <source>
        <dbReference type="SAM" id="Phobius"/>
    </source>
</evidence>
<feature type="transmembrane region" description="Helical" evidence="1">
    <location>
        <begin position="185"/>
        <end position="208"/>
    </location>
</feature>
<keyword evidence="1" id="KW-1133">Transmembrane helix</keyword>
<accession>A0A8X7NWT7</accession>
<evidence type="ECO:0000313" key="2">
    <source>
        <dbReference type="EMBL" id="KAG2240970.1"/>
    </source>
</evidence>
<gene>
    <name evidence="2" type="ORF">Bca52824_096928</name>
</gene>
<keyword evidence="1" id="KW-0472">Membrane</keyword>
<dbReference type="AlphaFoldDB" id="A0A8X7NWT7"/>
<dbReference type="PANTHER" id="PTHR34289">
    <property type="entry name" value="PROTEIN, PUTATIVE (DUF819)-RELATED"/>
    <property type="match status" value="1"/>
</dbReference>
<name>A0A8X7NWT7_BRACI</name>
<reference evidence="2 3" key="1">
    <citation type="submission" date="2020-02" db="EMBL/GenBank/DDBJ databases">
        <authorList>
            <person name="Ma Q."/>
            <person name="Huang Y."/>
            <person name="Song X."/>
            <person name="Pei D."/>
        </authorList>
    </citation>
    <scope>NUCLEOTIDE SEQUENCE [LARGE SCALE GENOMIC DNA]</scope>
    <source>
        <strain evidence="2">Sxm20200214</strain>
        <tissue evidence="2">Leaf</tissue>
    </source>
</reference>
<dbReference type="Pfam" id="PF05684">
    <property type="entry name" value="DUF819"/>
    <property type="match status" value="1"/>
</dbReference>
<proteinExistence type="predicted"/>
<feature type="transmembrane region" description="Helical" evidence="1">
    <location>
        <begin position="215"/>
        <end position="236"/>
    </location>
</feature>
<sequence length="299" mass="30943">MVGVILGALYVQKLIREESSFTRPSCNETNAVAELNCDNSGYSSGVLPSADESTWSDSWKIAAALMGRHIGGAVNYVAIANALEVSPSVLAAGLAADNVICAVYFTSLFAIGSKIPAETLPPPTSDAETIKDSETENKIPVLLIATGIAVSLAICKVGALLTKHFDFGATVFPSQFGRLAPSGEAMALILMQVFFTVIGASGNIWSVINTAPSIFLFALVQIGTHLAVILGVGKLLNVELRLLLLASNANVGGPTTAAGMATAKGWNSLIVPGILAGIFGISIATFIGIGFGVKVLKFM</sequence>
<keyword evidence="3" id="KW-1185">Reference proteome</keyword>
<evidence type="ECO:0000313" key="3">
    <source>
        <dbReference type="Proteomes" id="UP000886595"/>
    </source>
</evidence>
<keyword evidence="1" id="KW-0812">Transmembrane</keyword>
<organism evidence="2 3">
    <name type="scientific">Brassica carinata</name>
    <name type="common">Ethiopian mustard</name>
    <name type="synonym">Abyssinian cabbage</name>
    <dbReference type="NCBI Taxonomy" id="52824"/>
    <lineage>
        <taxon>Eukaryota</taxon>
        <taxon>Viridiplantae</taxon>
        <taxon>Streptophyta</taxon>
        <taxon>Embryophyta</taxon>
        <taxon>Tracheophyta</taxon>
        <taxon>Spermatophyta</taxon>
        <taxon>Magnoliopsida</taxon>
        <taxon>eudicotyledons</taxon>
        <taxon>Gunneridae</taxon>
        <taxon>Pentapetalae</taxon>
        <taxon>rosids</taxon>
        <taxon>malvids</taxon>
        <taxon>Brassicales</taxon>
        <taxon>Brassicaceae</taxon>
        <taxon>Brassiceae</taxon>
        <taxon>Brassica</taxon>
    </lineage>
</organism>
<dbReference type="EMBL" id="JAAMPC010001292">
    <property type="protein sequence ID" value="KAG2240970.1"/>
    <property type="molecule type" value="Genomic_DNA"/>
</dbReference>
<dbReference type="InterPro" id="IPR008537">
    <property type="entry name" value="DUF819"/>
</dbReference>
<protein>
    <recommendedName>
        <fullName evidence="4">Membrane protein YjcL</fullName>
    </recommendedName>
</protein>
<evidence type="ECO:0008006" key="4">
    <source>
        <dbReference type="Google" id="ProtNLM"/>
    </source>
</evidence>